<feature type="transmembrane region" description="Helical" evidence="6">
    <location>
        <begin position="129"/>
        <end position="147"/>
    </location>
</feature>
<keyword evidence="5 6" id="KW-0472">Membrane</keyword>
<protein>
    <submittedName>
        <fullName evidence="8">RDD family protein</fullName>
    </submittedName>
</protein>
<dbReference type="PANTHER" id="PTHR36115">
    <property type="entry name" value="PROLINE-RICH ANTIGEN HOMOLOG-RELATED"/>
    <property type="match status" value="1"/>
</dbReference>
<dbReference type="RefSeq" id="WP_378180082.1">
    <property type="nucleotide sequence ID" value="NZ_JBHTCR010000006.1"/>
</dbReference>
<feature type="transmembrane region" description="Helical" evidence="6">
    <location>
        <begin position="66"/>
        <end position="83"/>
    </location>
</feature>
<sequence>MGKNYKLIAITAMAISVIGIISCLFSFYGVWKGASQFNTVPDIFQILFSFTTLNLSFTNKFEHSDIWNFIFYVLLFIGGLQFIRTKGKETRFVGFVFSVIFLEAIILLLQSTFYKVFIIQWENITSKQVFYLMLSYVVLFGVLYLSFRILKIIKSEKEIDIIKTEAKTTVTDTGKWQRFFHWIVDATIMALILIPFVISLGYWLMESNVLRESEGLRMFFRSRWSLYVIVFAFFFIYYPVSEILFGSTPAKFLTESRVVNSKAESPGSSVVFLRTLCRNIPFDALSFFAKRGWHDSLSETYVVKEKRTGFKTNKLLWILPVLAIYLAVMYLGKRYYSEYTSHREMEDRMSEKLKFLESEIKNPNPGQFFVVNDIDYYGDIDNYGFKIEKVEGNKITIKRIMGEFLSESNFSQAKYLYQQQKDSAKTFVIRKDEFVKMFPKNQEEFYRPSVTMEFFEPGIRYNIENVYNFNIPFLEAQISNTTNDYSDRKATVYFTNHGASGTITNIKNIEGDMKWKTGFPVIVSNQINSPTMIAVENFDLSGENVSQIDVLDSLKQKHTYIFKNRSFQTEITKVK</sequence>
<dbReference type="EMBL" id="JBHTCR010000006">
    <property type="protein sequence ID" value="MFC7347764.1"/>
    <property type="molecule type" value="Genomic_DNA"/>
</dbReference>
<feature type="transmembrane region" description="Helical" evidence="6">
    <location>
        <begin position="315"/>
        <end position="332"/>
    </location>
</feature>
<feature type="transmembrane region" description="Helical" evidence="6">
    <location>
        <begin position="224"/>
        <end position="245"/>
    </location>
</feature>
<keyword evidence="3 6" id="KW-0812">Transmembrane</keyword>
<evidence type="ECO:0000313" key="9">
    <source>
        <dbReference type="Proteomes" id="UP001596550"/>
    </source>
</evidence>
<evidence type="ECO:0000256" key="6">
    <source>
        <dbReference type="SAM" id="Phobius"/>
    </source>
</evidence>
<proteinExistence type="predicted"/>
<gene>
    <name evidence="8" type="ORF">ACFQO9_13645</name>
</gene>
<evidence type="ECO:0000256" key="5">
    <source>
        <dbReference type="ARBA" id="ARBA00023136"/>
    </source>
</evidence>
<evidence type="ECO:0000256" key="2">
    <source>
        <dbReference type="ARBA" id="ARBA00022475"/>
    </source>
</evidence>
<dbReference type="PANTHER" id="PTHR36115:SF4">
    <property type="entry name" value="MEMBRANE PROTEIN"/>
    <property type="match status" value="1"/>
</dbReference>
<feature type="domain" description="RDD" evidence="7">
    <location>
        <begin position="175"/>
        <end position="313"/>
    </location>
</feature>
<dbReference type="PROSITE" id="PS51257">
    <property type="entry name" value="PROKAR_LIPOPROTEIN"/>
    <property type="match status" value="1"/>
</dbReference>
<keyword evidence="4 6" id="KW-1133">Transmembrane helix</keyword>
<feature type="transmembrane region" description="Helical" evidence="6">
    <location>
        <begin position="7"/>
        <end position="31"/>
    </location>
</feature>
<evidence type="ECO:0000313" key="8">
    <source>
        <dbReference type="EMBL" id="MFC7347764.1"/>
    </source>
</evidence>
<evidence type="ECO:0000259" key="7">
    <source>
        <dbReference type="Pfam" id="PF06271"/>
    </source>
</evidence>
<accession>A0ABW2M2P5</accession>
<dbReference type="InterPro" id="IPR010432">
    <property type="entry name" value="RDD"/>
</dbReference>
<keyword evidence="2" id="KW-1003">Cell membrane</keyword>
<evidence type="ECO:0000256" key="3">
    <source>
        <dbReference type="ARBA" id="ARBA00022692"/>
    </source>
</evidence>
<name>A0ABW2M2P5_9FLAO</name>
<feature type="transmembrane region" description="Helical" evidence="6">
    <location>
        <begin position="182"/>
        <end position="204"/>
    </location>
</feature>
<dbReference type="Proteomes" id="UP001596550">
    <property type="component" value="Unassembled WGS sequence"/>
</dbReference>
<feature type="transmembrane region" description="Helical" evidence="6">
    <location>
        <begin position="95"/>
        <end position="117"/>
    </location>
</feature>
<evidence type="ECO:0000256" key="4">
    <source>
        <dbReference type="ARBA" id="ARBA00022989"/>
    </source>
</evidence>
<comment type="caution">
    <text evidence="8">The sequence shown here is derived from an EMBL/GenBank/DDBJ whole genome shotgun (WGS) entry which is preliminary data.</text>
</comment>
<organism evidence="8 9">
    <name type="scientific">Chryseobacterium zhengzhouense</name>
    <dbReference type="NCBI Taxonomy" id="1636086"/>
    <lineage>
        <taxon>Bacteria</taxon>
        <taxon>Pseudomonadati</taxon>
        <taxon>Bacteroidota</taxon>
        <taxon>Flavobacteriia</taxon>
        <taxon>Flavobacteriales</taxon>
        <taxon>Weeksellaceae</taxon>
        <taxon>Chryseobacterium group</taxon>
        <taxon>Chryseobacterium</taxon>
    </lineage>
</organism>
<dbReference type="InterPro" id="IPR051791">
    <property type="entry name" value="Pra-immunoreactive"/>
</dbReference>
<keyword evidence="9" id="KW-1185">Reference proteome</keyword>
<reference evidence="9" key="1">
    <citation type="journal article" date="2019" name="Int. J. Syst. Evol. Microbiol.">
        <title>The Global Catalogue of Microorganisms (GCM) 10K type strain sequencing project: providing services to taxonomists for standard genome sequencing and annotation.</title>
        <authorList>
            <consortium name="The Broad Institute Genomics Platform"/>
            <consortium name="The Broad Institute Genome Sequencing Center for Infectious Disease"/>
            <person name="Wu L."/>
            <person name="Ma J."/>
        </authorList>
    </citation>
    <scope>NUCLEOTIDE SEQUENCE [LARGE SCALE GENOMIC DNA]</scope>
    <source>
        <strain evidence="9">CCUG 54781</strain>
    </source>
</reference>
<comment type="subcellular location">
    <subcellularLocation>
        <location evidence="1">Cell membrane</location>
        <topology evidence="1">Multi-pass membrane protein</topology>
    </subcellularLocation>
</comment>
<evidence type="ECO:0000256" key="1">
    <source>
        <dbReference type="ARBA" id="ARBA00004651"/>
    </source>
</evidence>
<dbReference type="Pfam" id="PF06271">
    <property type="entry name" value="RDD"/>
    <property type="match status" value="1"/>
</dbReference>